<feature type="compositionally biased region" description="Basic and acidic residues" evidence="1">
    <location>
        <begin position="83"/>
        <end position="96"/>
    </location>
</feature>
<evidence type="ECO:0000313" key="5">
    <source>
        <dbReference type="Proteomes" id="UP000030655"/>
    </source>
</evidence>
<protein>
    <submittedName>
        <fullName evidence="3">Uncharacterized protein</fullName>
    </submittedName>
</protein>
<dbReference type="EMBL" id="KK365491">
    <property type="protein sequence ID" value="KCZ78991.1"/>
    <property type="molecule type" value="Genomic_DNA"/>
</dbReference>
<reference evidence="5" key="1">
    <citation type="submission" date="2013-02" db="EMBL/GenBank/DDBJ databases">
        <authorList>
            <consortium name="The Broad Institute Genome Sequencing Platform"/>
            <person name="Cuomo C."/>
            <person name="Becnel J."/>
            <person name="Sanscrainte N."/>
            <person name="Walker B."/>
            <person name="Young S.K."/>
            <person name="Zeng Q."/>
            <person name="Gargeya S."/>
            <person name="Fitzgerald M."/>
            <person name="Haas B."/>
            <person name="Abouelleil A."/>
            <person name="Alvarado L."/>
            <person name="Arachchi H.M."/>
            <person name="Berlin A.M."/>
            <person name="Chapman S.B."/>
            <person name="Dewar J."/>
            <person name="Goldberg J."/>
            <person name="Griggs A."/>
            <person name="Gujja S."/>
            <person name="Hansen M."/>
            <person name="Howarth C."/>
            <person name="Imamovic A."/>
            <person name="Larimer J."/>
            <person name="McCowan C."/>
            <person name="Murphy C."/>
            <person name="Neiman D."/>
            <person name="Pearson M."/>
            <person name="Priest M."/>
            <person name="Roberts A."/>
            <person name="Saif S."/>
            <person name="Shea T."/>
            <person name="Sisk P."/>
            <person name="Sykes S."/>
            <person name="Wortman J."/>
            <person name="Nusbaum C."/>
            <person name="Birren B."/>
        </authorList>
    </citation>
    <scope>NUCLEOTIDE SEQUENCE [LARGE SCALE GENOMIC DNA]</scope>
    <source>
        <strain evidence="5">PRA339</strain>
    </source>
</reference>
<dbReference type="OrthoDB" id="2196871at2759"/>
<evidence type="ECO:0000313" key="3">
    <source>
        <dbReference type="EMBL" id="KCZ78991.1"/>
    </source>
</evidence>
<reference evidence="3 5" key="2">
    <citation type="submission" date="2014-03" db="EMBL/GenBank/DDBJ databases">
        <title>The Genome Sequence of Anncaliia algerae insect isolate PRA339.</title>
        <authorList>
            <consortium name="The Broad Institute Genome Sequencing Platform"/>
            <consortium name="The Broad Institute Genome Sequencing Center for Infectious Disease"/>
            <person name="Cuomo C."/>
            <person name="Becnel J."/>
            <person name="Sanscrainte N."/>
            <person name="Walker B."/>
            <person name="Young S.K."/>
            <person name="Zeng Q."/>
            <person name="Gargeya S."/>
            <person name="Fitzgerald M."/>
            <person name="Haas B."/>
            <person name="Abouelleil A."/>
            <person name="Alvarado L."/>
            <person name="Arachchi H.M."/>
            <person name="Berlin A.M."/>
            <person name="Chapman S.B."/>
            <person name="Dewar J."/>
            <person name="Goldberg J."/>
            <person name="Griggs A."/>
            <person name="Gujja S."/>
            <person name="Hansen M."/>
            <person name="Howarth C."/>
            <person name="Imamovic A."/>
            <person name="Larimer J."/>
            <person name="McCowan C."/>
            <person name="Murphy C."/>
            <person name="Neiman D."/>
            <person name="Pearson M."/>
            <person name="Priest M."/>
            <person name="Roberts A."/>
            <person name="Saif S."/>
            <person name="Shea T."/>
            <person name="Sisk P."/>
            <person name="Sykes S."/>
            <person name="Wortman J."/>
            <person name="Nusbaum C."/>
            <person name="Birren B."/>
        </authorList>
    </citation>
    <scope>NUCLEOTIDE SEQUENCE [LARGE SCALE GENOMIC DNA]</scope>
    <source>
        <strain evidence="3 5">PRA339</strain>
    </source>
</reference>
<dbReference type="AlphaFoldDB" id="A0A059EW99"/>
<dbReference type="Proteomes" id="UP000030655">
    <property type="component" value="Unassembled WGS sequence"/>
</dbReference>
<dbReference type="EMBL" id="KK365230">
    <property type="protein sequence ID" value="KCZ79783.1"/>
    <property type="molecule type" value="Genomic_DNA"/>
</dbReference>
<name>A0A059EW99_9MICR</name>
<feature type="chain" id="PRO_5015026564" evidence="2">
    <location>
        <begin position="20"/>
        <end position="139"/>
    </location>
</feature>
<dbReference type="HOGENOM" id="CLU_1844605_0_0_1"/>
<organism evidence="3 5">
    <name type="scientific">Anncaliia algerae PRA339</name>
    <dbReference type="NCBI Taxonomy" id="1288291"/>
    <lineage>
        <taxon>Eukaryota</taxon>
        <taxon>Fungi</taxon>
        <taxon>Fungi incertae sedis</taxon>
        <taxon>Microsporidia</taxon>
        <taxon>Tubulinosematoidea</taxon>
        <taxon>Tubulinosematidae</taxon>
        <taxon>Anncaliia</taxon>
    </lineage>
</organism>
<dbReference type="VEuPathDB" id="MicrosporidiaDB:H312_03626"/>
<proteinExistence type="predicted"/>
<keyword evidence="5" id="KW-1185">Reference proteome</keyword>
<keyword evidence="2" id="KW-0732">Signal</keyword>
<evidence type="ECO:0000313" key="4">
    <source>
        <dbReference type="EMBL" id="KCZ79783.1"/>
    </source>
</evidence>
<evidence type="ECO:0000256" key="2">
    <source>
        <dbReference type="SAM" id="SignalP"/>
    </source>
</evidence>
<gene>
    <name evidence="4" type="ORF">H312_02810</name>
    <name evidence="3" type="ORF">H312_03626</name>
</gene>
<dbReference type="VEuPathDB" id="MicrosporidiaDB:H312_02810"/>
<accession>A0A059EW99</accession>
<feature type="signal peptide" evidence="2">
    <location>
        <begin position="1"/>
        <end position="19"/>
    </location>
</feature>
<sequence>MNNFTPMYILLHIVSACFSNMDTDPTNPCNNGHVRHLVEEYEKKLVDKSQGSFEHRNKVQTSQKYKSKFADLRNLFENKSKIVQSSRKEKERDITRAKQSLKRKRSNIERRNIINDTKEKESEDDSSTYYSAFEELPEE</sequence>
<evidence type="ECO:0000256" key="1">
    <source>
        <dbReference type="SAM" id="MobiDB-lite"/>
    </source>
</evidence>
<feature type="compositionally biased region" description="Basic and acidic residues" evidence="1">
    <location>
        <begin position="106"/>
        <end position="121"/>
    </location>
</feature>
<feature type="region of interest" description="Disordered" evidence="1">
    <location>
        <begin position="83"/>
        <end position="139"/>
    </location>
</feature>